<reference evidence="4" key="1">
    <citation type="journal article" date="2013" name="Eukaryot. Cell">
        <title>Extremely Reduced Levels of Heterozygosity in the Vertebrate Pathogen Encephalitozoon cuniculi.</title>
        <authorList>
            <person name="Selman M."/>
            <person name="Sak B."/>
            <person name="Kvac M."/>
            <person name="Farinelli L."/>
            <person name="Weiss L.M."/>
            <person name="Corradi N."/>
        </authorList>
    </citation>
    <scope>NUCLEOTIDE SEQUENCE</scope>
</reference>
<dbReference type="VEuPathDB" id="MicrosporidiaDB:M970_081580"/>
<dbReference type="EMBL" id="KC513605">
    <property type="protein sequence ID" value="AGE95130.1"/>
    <property type="molecule type" value="Genomic_DNA"/>
</dbReference>
<proteinExistence type="predicted"/>
<dbReference type="InterPro" id="IPR037782">
    <property type="entry name" value="Spt7"/>
</dbReference>
<dbReference type="GO" id="GO:0000124">
    <property type="term" value="C:SAGA complex"/>
    <property type="evidence" value="ECO:0007669"/>
    <property type="project" value="InterPro"/>
</dbReference>
<dbReference type="SUPFAM" id="SSF47370">
    <property type="entry name" value="Bromodomain"/>
    <property type="match status" value="1"/>
</dbReference>
<dbReference type="VEuPathDB" id="MicrosporidiaDB:AEWR_081580"/>
<dbReference type="SMART" id="SM00297">
    <property type="entry name" value="BROMO"/>
    <property type="match status" value="1"/>
</dbReference>
<dbReference type="Pfam" id="PF00439">
    <property type="entry name" value="Bromodomain"/>
    <property type="match status" value="1"/>
</dbReference>
<keyword evidence="1 2" id="KW-0103">Bromodomain</keyword>
<organism evidence="4">
    <name type="scientific">Encephalitozoon cuniculi</name>
    <name type="common">Microsporidian parasite</name>
    <dbReference type="NCBI Taxonomy" id="6035"/>
    <lineage>
        <taxon>Eukaryota</taxon>
        <taxon>Fungi</taxon>
        <taxon>Fungi incertae sedis</taxon>
        <taxon>Microsporidia</taxon>
        <taxon>Unikaryonidae</taxon>
        <taxon>Encephalitozoon</taxon>
    </lineage>
</organism>
<feature type="domain" description="Bromo" evidence="3">
    <location>
        <begin position="59"/>
        <end position="127"/>
    </location>
</feature>
<dbReference type="PANTHER" id="PTHR47343:SF1">
    <property type="entry name" value="TRANSCRIPTIONAL ACTIVATOR SPT7"/>
    <property type="match status" value="1"/>
</dbReference>
<dbReference type="InterPro" id="IPR036427">
    <property type="entry name" value="Bromodomain-like_sf"/>
</dbReference>
<evidence type="ECO:0000313" key="4">
    <source>
        <dbReference type="EMBL" id="AGE95130.1"/>
    </source>
</evidence>
<protein>
    <recommendedName>
        <fullName evidence="3">Bromo domain-containing protein</fullName>
    </recommendedName>
</protein>
<dbReference type="GO" id="GO:0006357">
    <property type="term" value="P:regulation of transcription by RNA polymerase II"/>
    <property type="evidence" value="ECO:0007669"/>
    <property type="project" value="TreeGrafter"/>
</dbReference>
<dbReference type="PANTHER" id="PTHR47343">
    <property type="entry name" value="TRANSCRIPTIONAL ACTIVATOR SPT7"/>
    <property type="match status" value="1"/>
</dbReference>
<evidence type="ECO:0000256" key="2">
    <source>
        <dbReference type="PROSITE-ProRule" id="PRU00035"/>
    </source>
</evidence>
<dbReference type="VEuPathDB" id="MicrosporidiaDB:AEWQ_081570"/>
<dbReference type="VEuPathDB" id="MicrosporidiaDB:AEWD_081530"/>
<dbReference type="GO" id="GO:0006325">
    <property type="term" value="P:chromatin organization"/>
    <property type="evidence" value="ECO:0007669"/>
    <property type="project" value="UniProtKB-ARBA"/>
</dbReference>
<evidence type="ECO:0000256" key="1">
    <source>
        <dbReference type="ARBA" id="ARBA00023117"/>
    </source>
</evidence>
<dbReference type="VEuPathDB" id="MicrosporidiaDB:ECU08_1560"/>
<dbReference type="GO" id="GO:0005198">
    <property type="term" value="F:structural molecule activity"/>
    <property type="evidence" value="ECO:0007669"/>
    <property type="project" value="TreeGrafter"/>
</dbReference>
<dbReference type="GO" id="GO:0046695">
    <property type="term" value="C:SLIK (SAGA-like) complex"/>
    <property type="evidence" value="ECO:0007669"/>
    <property type="project" value="InterPro"/>
</dbReference>
<gene>
    <name evidence="4" type="ORF">ECU08_1560</name>
</gene>
<accession>M1K7X3</accession>
<dbReference type="AlphaFoldDB" id="M1K7X3"/>
<dbReference type="InterPro" id="IPR001487">
    <property type="entry name" value="Bromodomain"/>
</dbReference>
<dbReference type="PROSITE" id="PS50014">
    <property type="entry name" value="BROMODOMAIN_2"/>
    <property type="match status" value="1"/>
</dbReference>
<evidence type="ECO:0000259" key="3">
    <source>
        <dbReference type="PROSITE" id="PS50014"/>
    </source>
</evidence>
<name>M1K7X3_ENCCN</name>
<sequence length="219" mass="25231">MGEKDEMKHSLFGVLRMNGKKKCNVFMIDLISTSEEKRMFLDRVFFLPQRLTRILAAIKSFEQSKVFLSRPLKKNMPRSHKMIGIPMDLGIVQKNIGKYKSFEEFKADLDLIWDNCLRFDQEKHHRDCATKMREVVSTFEIEVVPVCMDPGFPMNSSFWEGGENQGPCIKHAIRKMAARVLLSTGYGFASRTALWVLCDAFQRKMLEIIKEVVAERAGG</sequence>
<dbReference type="Gene3D" id="1.20.920.10">
    <property type="entry name" value="Bromodomain-like"/>
    <property type="match status" value="1"/>
</dbReference>